<sequence length="227" mass="25721">MSIARKNTVVLDFTVLPSRPKSLVVERFITRDLRVKLDTLRSVQLAYSADAAYLEFGDPAEASKLVEQNMRRTIRVGNKSFPIPVYLNDEAVEVRVHDLPPSTAEDKITSAMGQYGEVLTIASERWKNLFPGIPNGVRVLRMRLTHSIPRRLRIDGCLSTITYRGQKSSSRSKQPTRHRSGACSKKMNDSINIEEDKGTKTKSSQPVKDLNRKFEESDIEYDLTHKS</sequence>
<dbReference type="OrthoDB" id="7763973at2759"/>
<dbReference type="Proteomes" id="UP000002320">
    <property type="component" value="Unassembled WGS sequence"/>
</dbReference>
<dbReference type="VEuPathDB" id="VectorBase:CQUJHB013565"/>
<proteinExistence type="predicted"/>
<dbReference type="AlphaFoldDB" id="B0XBB3"/>
<dbReference type="InParanoid" id="B0XBB3"/>
<reference evidence="3" key="2">
    <citation type="submission" date="2021-02" db="UniProtKB">
        <authorList>
            <consortium name="EnsemblMetazoa"/>
        </authorList>
    </citation>
    <scope>IDENTIFICATION</scope>
    <source>
        <strain evidence="3">JHB</strain>
    </source>
</reference>
<dbReference type="EnsemblMetazoa" id="CPIJ016735-RA">
    <property type="protein sequence ID" value="CPIJ016735-PA"/>
    <property type="gene ID" value="CPIJ016735"/>
</dbReference>
<dbReference type="HOGENOM" id="CLU_1220754_0_0_1"/>
<dbReference type="VEuPathDB" id="VectorBase:CPIJ016735"/>
<accession>B0XBB3</accession>
<dbReference type="EMBL" id="DS232623">
    <property type="protein sequence ID" value="EDS44204.1"/>
    <property type="molecule type" value="Genomic_DNA"/>
</dbReference>
<evidence type="ECO:0000256" key="1">
    <source>
        <dbReference type="SAM" id="MobiDB-lite"/>
    </source>
</evidence>
<feature type="region of interest" description="Disordered" evidence="1">
    <location>
        <begin position="164"/>
        <end position="211"/>
    </location>
</feature>
<protein>
    <recommendedName>
        <fullName evidence="5">RRM domain-containing protein</fullName>
    </recommendedName>
</protein>
<evidence type="ECO:0000313" key="4">
    <source>
        <dbReference type="Proteomes" id="UP000002320"/>
    </source>
</evidence>
<feature type="compositionally biased region" description="Polar residues" evidence="1">
    <location>
        <begin position="164"/>
        <end position="173"/>
    </location>
</feature>
<evidence type="ECO:0000313" key="3">
    <source>
        <dbReference type="EnsemblMetazoa" id="CPIJ016735-PA"/>
    </source>
</evidence>
<dbReference type="KEGG" id="cqu:CpipJ_CPIJ016735"/>
<keyword evidence="4" id="KW-1185">Reference proteome</keyword>
<evidence type="ECO:0000313" key="2">
    <source>
        <dbReference type="EMBL" id="EDS44204.1"/>
    </source>
</evidence>
<organism>
    <name type="scientific">Culex quinquefasciatus</name>
    <name type="common">Southern house mosquito</name>
    <name type="synonym">Culex pungens</name>
    <dbReference type="NCBI Taxonomy" id="7176"/>
    <lineage>
        <taxon>Eukaryota</taxon>
        <taxon>Metazoa</taxon>
        <taxon>Ecdysozoa</taxon>
        <taxon>Arthropoda</taxon>
        <taxon>Hexapoda</taxon>
        <taxon>Insecta</taxon>
        <taxon>Pterygota</taxon>
        <taxon>Neoptera</taxon>
        <taxon>Endopterygota</taxon>
        <taxon>Diptera</taxon>
        <taxon>Nematocera</taxon>
        <taxon>Culicoidea</taxon>
        <taxon>Culicidae</taxon>
        <taxon>Culicinae</taxon>
        <taxon>Culicini</taxon>
        <taxon>Culex</taxon>
        <taxon>Culex</taxon>
    </lineage>
</organism>
<name>B0XBB3_CULQU</name>
<evidence type="ECO:0008006" key="5">
    <source>
        <dbReference type="Google" id="ProtNLM"/>
    </source>
</evidence>
<reference evidence="2" key="1">
    <citation type="submission" date="2007-03" db="EMBL/GenBank/DDBJ databases">
        <title>Annotation of Culex pipiens quinquefasciatus.</title>
        <authorList>
            <consortium name="The Broad Institute Genome Sequencing Platform"/>
            <person name="Atkinson P.W."/>
            <person name="Hemingway J."/>
            <person name="Christensen B.M."/>
            <person name="Higgs S."/>
            <person name="Kodira C."/>
            <person name="Hannick L."/>
            <person name="Megy K."/>
            <person name="O'Leary S."/>
            <person name="Pearson M."/>
            <person name="Haas B.J."/>
            <person name="Mauceli E."/>
            <person name="Wortman J.R."/>
            <person name="Lee N.H."/>
            <person name="Guigo R."/>
            <person name="Stanke M."/>
            <person name="Alvarado L."/>
            <person name="Amedeo P."/>
            <person name="Antoine C.H."/>
            <person name="Arensburger P."/>
            <person name="Bidwell S.L."/>
            <person name="Crawford M."/>
            <person name="Camaro F."/>
            <person name="Devon K."/>
            <person name="Engels R."/>
            <person name="Hammond M."/>
            <person name="Howarth C."/>
            <person name="Koehrsen M."/>
            <person name="Lawson D."/>
            <person name="Montgomery P."/>
            <person name="Nene V."/>
            <person name="Nusbaum C."/>
            <person name="Puiu D."/>
            <person name="Romero-Severson J."/>
            <person name="Severson D.W."/>
            <person name="Shumway M."/>
            <person name="Sisk P."/>
            <person name="Stolte C."/>
            <person name="Zeng Q."/>
            <person name="Eisenstadt E."/>
            <person name="Fraser-Liggett C."/>
            <person name="Strausberg R."/>
            <person name="Galagan J."/>
            <person name="Birren B."/>
            <person name="Collins F.H."/>
        </authorList>
    </citation>
    <scope>NUCLEOTIDE SEQUENCE [LARGE SCALE GENOMIC DNA]</scope>
    <source>
        <strain evidence="2">JHB</strain>
    </source>
</reference>
<gene>
    <name evidence="3" type="primary">6050299</name>
    <name evidence="2" type="ORF">CpipJ_CPIJ016735</name>
</gene>